<organism evidence="1">
    <name type="scientific">Glycine max</name>
    <name type="common">Soybean</name>
    <name type="synonym">Glycine hispida</name>
    <dbReference type="NCBI Taxonomy" id="3847"/>
    <lineage>
        <taxon>Eukaryota</taxon>
        <taxon>Viridiplantae</taxon>
        <taxon>Streptophyta</taxon>
        <taxon>Embryophyta</taxon>
        <taxon>Tracheophyta</taxon>
        <taxon>Spermatophyta</taxon>
        <taxon>Magnoliopsida</taxon>
        <taxon>eudicotyledons</taxon>
        <taxon>Gunneridae</taxon>
        <taxon>Pentapetalae</taxon>
        <taxon>rosids</taxon>
        <taxon>fabids</taxon>
        <taxon>Fabales</taxon>
        <taxon>Fabaceae</taxon>
        <taxon>Papilionoideae</taxon>
        <taxon>50 kb inversion clade</taxon>
        <taxon>NPAAA clade</taxon>
        <taxon>indigoferoid/millettioid clade</taxon>
        <taxon>Phaseoleae</taxon>
        <taxon>Glycine</taxon>
        <taxon>Glycine subgen. Soja</taxon>
    </lineage>
</organism>
<evidence type="ECO:0000313" key="1">
    <source>
        <dbReference type="EMBL" id="KRH22618.1"/>
    </source>
</evidence>
<gene>
    <name evidence="1" type="ORF">GLYMA_13G311900</name>
</gene>
<protein>
    <submittedName>
        <fullName evidence="1 2">Uncharacterized protein</fullName>
    </submittedName>
</protein>
<reference evidence="2" key="2">
    <citation type="submission" date="2018-02" db="UniProtKB">
        <authorList>
            <consortium name="EnsemblPlants"/>
        </authorList>
    </citation>
    <scope>IDENTIFICATION</scope>
    <source>
        <strain evidence="2">Williams 82</strain>
    </source>
</reference>
<evidence type="ECO:0000313" key="3">
    <source>
        <dbReference type="Proteomes" id="UP000008827"/>
    </source>
</evidence>
<dbReference type="EMBL" id="CM000846">
    <property type="protein sequence ID" value="KRH22618.1"/>
    <property type="molecule type" value="Genomic_DNA"/>
</dbReference>
<keyword evidence="3" id="KW-1185">Reference proteome</keyword>
<dbReference type="InParanoid" id="A0A0R0GWM1"/>
<dbReference type="Proteomes" id="UP000008827">
    <property type="component" value="Chromosome 13"/>
</dbReference>
<name>A0A0R0GWM1_SOYBN</name>
<dbReference type="Gramene" id="KRH22618">
    <property type="protein sequence ID" value="KRH22618"/>
    <property type="gene ID" value="GLYMA_13G311900"/>
</dbReference>
<proteinExistence type="predicted"/>
<dbReference type="AlphaFoldDB" id="A0A0R0GWM1"/>
<dbReference type="EnsemblPlants" id="KRH22618">
    <property type="protein sequence ID" value="KRH22618"/>
    <property type="gene ID" value="GLYMA_13G311900"/>
</dbReference>
<reference evidence="1" key="3">
    <citation type="submission" date="2018-07" db="EMBL/GenBank/DDBJ databases">
        <title>WGS assembly of Glycine max.</title>
        <authorList>
            <person name="Schmutz J."/>
            <person name="Cannon S."/>
            <person name="Schlueter J."/>
            <person name="Ma J."/>
            <person name="Mitros T."/>
            <person name="Nelson W."/>
            <person name="Hyten D."/>
            <person name="Song Q."/>
            <person name="Thelen J."/>
            <person name="Cheng J."/>
            <person name="Xu D."/>
            <person name="Hellsten U."/>
            <person name="May G."/>
            <person name="Yu Y."/>
            <person name="Sakurai T."/>
            <person name="Umezawa T."/>
            <person name="Bhattacharyya M."/>
            <person name="Sandhu D."/>
            <person name="Valliyodan B."/>
            <person name="Lindquist E."/>
            <person name="Peto M."/>
            <person name="Grant D."/>
            <person name="Shu S."/>
            <person name="Goodstein D."/>
            <person name="Barry K."/>
            <person name="Futrell-Griggs M."/>
            <person name="Abernathy B."/>
            <person name="Du J."/>
            <person name="Tian Z."/>
            <person name="Zhu L."/>
            <person name="Gill N."/>
            <person name="Joshi T."/>
            <person name="Libault M."/>
            <person name="Sethuraman A."/>
            <person name="Zhang X."/>
            <person name="Shinozaki K."/>
            <person name="Nguyen H."/>
            <person name="Wing R."/>
            <person name="Cregan P."/>
            <person name="Specht J."/>
            <person name="Grimwood J."/>
            <person name="Rokhsar D."/>
            <person name="Stacey G."/>
            <person name="Shoemaker R."/>
            <person name="Jackson S."/>
        </authorList>
    </citation>
    <scope>NUCLEOTIDE SEQUENCE</scope>
    <source>
        <tissue evidence="1">Callus</tissue>
    </source>
</reference>
<sequence length="72" mass="8554">MVKRVWIFVDVDLHLSDWMESGGFHFQLYYMLESGFDAFLLFAISECFLGFKVEKVHLRVEFIVHHSELAQN</sequence>
<accession>A0A0R0GWM1</accession>
<evidence type="ECO:0000313" key="2">
    <source>
        <dbReference type="EnsemblPlants" id="KRH22618"/>
    </source>
</evidence>
<reference evidence="1 2" key="1">
    <citation type="journal article" date="2010" name="Nature">
        <title>Genome sequence of the palaeopolyploid soybean.</title>
        <authorList>
            <person name="Schmutz J."/>
            <person name="Cannon S.B."/>
            <person name="Schlueter J."/>
            <person name="Ma J."/>
            <person name="Mitros T."/>
            <person name="Nelson W."/>
            <person name="Hyten D.L."/>
            <person name="Song Q."/>
            <person name="Thelen J.J."/>
            <person name="Cheng J."/>
            <person name="Xu D."/>
            <person name="Hellsten U."/>
            <person name="May G.D."/>
            <person name="Yu Y."/>
            <person name="Sakurai T."/>
            <person name="Umezawa T."/>
            <person name="Bhattacharyya M.K."/>
            <person name="Sandhu D."/>
            <person name="Valliyodan B."/>
            <person name="Lindquist E."/>
            <person name="Peto M."/>
            <person name="Grant D."/>
            <person name="Shu S."/>
            <person name="Goodstein D."/>
            <person name="Barry K."/>
            <person name="Futrell-Griggs M."/>
            <person name="Abernathy B."/>
            <person name="Du J."/>
            <person name="Tian Z."/>
            <person name="Zhu L."/>
            <person name="Gill N."/>
            <person name="Joshi T."/>
            <person name="Libault M."/>
            <person name="Sethuraman A."/>
            <person name="Zhang X.-C."/>
            <person name="Shinozaki K."/>
            <person name="Nguyen H.T."/>
            <person name="Wing R.A."/>
            <person name="Cregan P."/>
            <person name="Specht J."/>
            <person name="Grimwood J."/>
            <person name="Rokhsar D."/>
            <person name="Stacey G."/>
            <person name="Shoemaker R.C."/>
            <person name="Jackson S.A."/>
        </authorList>
    </citation>
    <scope>NUCLEOTIDE SEQUENCE [LARGE SCALE GENOMIC DNA]</scope>
    <source>
        <strain evidence="2">cv. Williams 82</strain>
        <tissue evidence="1">Callus</tissue>
    </source>
</reference>